<dbReference type="AlphaFoldDB" id="A0A3L8PWM6"/>
<evidence type="ECO:0000256" key="4">
    <source>
        <dbReference type="ARBA" id="ARBA00022884"/>
    </source>
</evidence>
<sequence>MNVIDEAQLNKQPFDHDDEYISRTEFKHESAEIQKFGEQLAALSKKQLQMMELDEFLFDNLVKVKTIKPKTEAYRRQMQYIGKLMRTADLDEVKQKFQKLHLLTGNETIQVQKFERIRDEVLAEGDSKIHELISEHPQLDRQKLRQLVRQAKKELAKNPESKANKELFVYLRQNW</sequence>
<comment type="subcellular location">
    <subcellularLocation>
        <location evidence="5">Cytoplasm</location>
    </subcellularLocation>
    <text evidence="5">Associates with late stage pre-50S ribosomal subunits.</text>
</comment>
<evidence type="ECO:0000256" key="3">
    <source>
        <dbReference type="ARBA" id="ARBA00022730"/>
    </source>
</evidence>
<dbReference type="SUPFAM" id="SSF158710">
    <property type="entry name" value="PSPTO4464-like"/>
    <property type="match status" value="1"/>
</dbReference>
<dbReference type="PANTHER" id="PTHR38101:SF1">
    <property type="entry name" value="UPF0307 PROTEIN YJGA"/>
    <property type="match status" value="1"/>
</dbReference>
<dbReference type="GO" id="GO:0005829">
    <property type="term" value="C:cytosol"/>
    <property type="evidence" value="ECO:0007669"/>
    <property type="project" value="TreeGrafter"/>
</dbReference>
<dbReference type="GO" id="GO:1902626">
    <property type="term" value="P:assembly of large subunit precursor of preribosome"/>
    <property type="evidence" value="ECO:0007669"/>
    <property type="project" value="UniProtKB-UniRule"/>
</dbReference>
<dbReference type="CDD" id="cd16331">
    <property type="entry name" value="YjgA-like"/>
    <property type="match status" value="1"/>
</dbReference>
<dbReference type="InterPro" id="IPR023153">
    <property type="entry name" value="DarP_sf"/>
</dbReference>
<comment type="similarity">
    <text evidence="5">Belongs to the DarP family.</text>
</comment>
<evidence type="ECO:0000256" key="1">
    <source>
        <dbReference type="ARBA" id="ARBA00022490"/>
    </source>
</evidence>
<keyword evidence="1 5" id="KW-0963">Cytoplasm</keyword>
<dbReference type="OrthoDB" id="5293604at2"/>
<evidence type="ECO:0000313" key="7">
    <source>
        <dbReference type="Proteomes" id="UP000281474"/>
    </source>
</evidence>
<keyword evidence="4 5" id="KW-0694">RNA-binding</keyword>
<evidence type="ECO:0000256" key="2">
    <source>
        <dbReference type="ARBA" id="ARBA00022517"/>
    </source>
</evidence>
<dbReference type="Proteomes" id="UP000281474">
    <property type="component" value="Unassembled WGS sequence"/>
</dbReference>
<dbReference type="PANTHER" id="PTHR38101">
    <property type="entry name" value="UPF0307 PROTEIN YJGA"/>
    <property type="match status" value="1"/>
</dbReference>
<dbReference type="InterPro" id="IPR006839">
    <property type="entry name" value="DarP"/>
</dbReference>
<reference evidence="6 7" key="1">
    <citation type="submission" date="2018-09" db="EMBL/GenBank/DDBJ databases">
        <title>Phylogeny of the Shewanellaceae, and recommendation for two new genera, Pseudoshewanella and Parashewanella.</title>
        <authorList>
            <person name="Wang G."/>
        </authorList>
    </citation>
    <scope>NUCLEOTIDE SEQUENCE [LARGE SCALE GENOMIC DNA]</scope>
    <source>
        <strain evidence="6 7">C51</strain>
    </source>
</reference>
<comment type="function">
    <text evidence="5">Member of a network of 50S ribosomal subunit biogenesis factors which assembles along the 30S-50S interface, preventing incorrect 23S rRNA structures from forming. Promotes peptidyl transferase center (PTC) maturation.</text>
</comment>
<dbReference type="PIRSF" id="PIRSF016183">
    <property type="entry name" value="UCP016183"/>
    <property type="match status" value="1"/>
</dbReference>
<dbReference type="RefSeq" id="WP_121839644.1">
    <property type="nucleotide sequence ID" value="NZ_ML014795.1"/>
</dbReference>
<name>A0A3L8PWM6_9GAMM</name>
<dbReference type="GO" id="GO:0043022">
    <property type="term" value="F:ribosome binding"/>
    <property type="evidence" value="ECO:0007669"/>
    <property type="project" value="UniProtKB-UniRule"/>
</dbReference>
<dbReference type="HAMAP" id="MF_00765">
    <property type="entry name" value="DarP"/>
    <property type="match status" value="1"/>
</dbReference>
<dbReference type="GO" id="GO:0019843">
    <property type="term" value="F:rRNA binding"/>
    <property type="evidence" value="ECO:0007669"/>
    <property type="project" value="UniProtKB-UniRule"/>
</dbReference>
<gene>
    <name evidence="5" type="primary">darP</name>
    <name evidence="6" type="ORF">D5018_14115</name>
</gene>
<dbReference type="NCBIfam" id="NF003593">
    <property type="entry name" value="PRK05255.1-1"/>
    <property type="match status" value="1"/>
</dbReference>
<dbReference type="Gene3D" id="1.10.60.30">
    <property type="entry name" value="PSPTO4464-like domains"/>
    <property type="match status" value="2"/>
</dbReference>
<protein>
    <recommendedName>
        <fullName evidence="5">Dual-action ribosomal maturation protein DarP</fullName>
    </recommendedName>
    <alternativeName>
        <fullName evidence="5">Large ribosomal subunit assembly factor DarP</fullName>
    </alternativeName>
</protein>
<dbReference type="EMBL" id="QZEI01000046">
    <property type="protein sequence ID" value="RLV59023.1"/>
    <property type="molecule type" value="Genomic_DNA"/>
</dbReference>
<organism evidence="6 7">
    <name type="scientific">Parashewanella curva</name>
    <dbReference type="NCBI Taxonomy" id="2338552"/>
    <lineage>
        <taxon>Bacteria</taxon>
        <taxon>Pseudomonadati</taxon>
        <taxon>Pseudomonadota</taxon>
        <taxon>Gammaproteobacteria</taxon>
        <taxon>Alteromonadales</taxon>
        <taxon>Shewanellaceae</taxon>
        <taxon>Parashewanella</taxon>
    </lineage>
</organism>
<evidence type="ECO:0000313" key="6">
    <source>
        <dbReference type="EMBL" id="RLV59023.1"/>
    </source>
</evidence>
<dbReference type="Pfam" id="PF04751">
    <property type="entry name" value="DarP"/>
    <property type="match status" value="1"/>
</dbReference>
<comment type="caution">
    <text evidence="6">The sequence shown here is derived from an EMBL/GenBank/DDBJ whole genome shotgun (WGS) entry which is preliminary data.</text>
</comment>
<accession>A0A3L8PWM6</accession>
<keyword evidence="3 5" id="KW-0699">rRNA-binding</keyword>
<keyword evidence="2 5" id="KW-0690">Ribosome biogenesis</keyword>
<evidence type="ECO:0000256" key="5">
    <source>
        <dbReference type="HAMAP-Rule" id="MF_00765"/>
    </source>
</evidence>
<keyword evidence="7" id="KW-1185">Reference proteome</keyword>
<proteinExistence type="inferred from homology"/>